<dbReference type="RefSeq" id="WP_169943265.1">
    <property type="nucleotide sequence ID" value="NZ_CP053015.1"/>
</dbReference>
<reference evidence="3 4" key="1">
    <citation type="submission" date="2020-01" db="EMBL/GenBank/DDBJ databases">
        <title>Sphingomonas sp. strain CSW-10.</title>
        <authorList>
            <person name="Chen W.-M."/>
        </authorList>
    </citation>
    <scope>NUCLEOTIDE SEQUENCE [LARGE SCALE GENOMIC DNA]</scope>
    <source>
        <strain evidence="3 4">CSW-10</strain>
    </source>
</reference>
<evidence type="ECO:0000256" key="1">
    <source>
        <dbReference type="SAM" id="MobiDB-lite"/>
    </source>
</evidence>
<name>A0A6M4APT3_9SPHN</name>
<evidence type="ECO:0000313" key="3">
    <source>
        <dbReference type="EMBL" id="QJQ31054.1"/>
    </source>
</evidence>
<sequence length="101" mass="10561">MSDWPFSPLASTIGQASTTAILVSTALALPAEKSPLMVKEKAASQNAKGPRMGIQDNAGSGQSDPNMASSRMGCLWMLIACLAGLAFYGTIFQLLQALLTQ</sequence>
<feature type="compositionally biased region" description="Polar residues" evidence="1">
    <location>
        <begin position="57"/>
        <end position="66"/>
    </location>
</feature>
<protein>
    <submittedName>
        <fullName evidence="3">Uncharacterized protein</fullName>
    </submittedName>
</protein>
<accession>A0A6M4APT3</accession>
<organism evidence="3 4">
    <name type="scientific">Sphingomonas lacunae</name>
    <dbReference type="NCBI Taxonomy" id="2698828"/>
    <lineage>
        <taxon>Bacteria</taxon>
        <taxon>Pseudomonadati</taxon>
        <taxon>Pseudomonadota</taxon>
        <taxon>Alphaproteobacteria</taxon>
        <taxon>Sphingomonadales</taxon>
        <taxon>Sphingomonadaceae</taxon>
        <taxon>Sphingomonas</taxon>
    </lineage>
</organism>
<feature type="region of interest" description="Disordered" evidence="1">
    <location>
        <begin position="39"/>
        <end position="66"/>
    </location>
</feature>
<evidence type="ECO:0000313" key="4">
    <source>
        <dbReference type="Proteomes" id="UP000503018"/>
    </source>
</evidence>
<dbReference type="AlphaFoldDB" id="A0A6M4APT3"/>
<dbReference type="KEGG" id="slan:GV829_00115"/>
<keyword evidence="2" id="KW-1133">Transmembrane helix</keyword>
<feature type="transmembrane region" description="Helical" evidence="2">
    <location>
        <begin position="75"/>
        <end position="95"/>
    </location>
</feature>
<keyword evidence="2" id="KW-0472">Membrane</keyword>
<dbReference type="EMBL" id="CP053015">
    <property type="protein sequence ID" value="QJQ31054.1"/>
    <property type="molecule type" value="Genomic_DNA"/>
</dbReference>
<dbReference type="Proteomes" id="UP000503018">
    <property type="component" value="Chromosome"/>
</dbReference>
<evidence type="ECO:0000256" key="2">
    <source>
        <dbReference type="SAM" id="Phobius"/>
    </source>
</evidence>
<proteinExistence type="predicted"/>
<gene>
    <name evidence="3" type="ORF">GV829_00115</name>
</gene>
<keyword evidence="4" id="KW-1185">Reference proteome</keyword>
<keyword evidence="2" id="KW-0812">Transmembrane</keyword>